<dbReference type="EMBL" id="JAPDGR010004195">
    <property type="protein sequence ID" value="KAJ2968861.1"/>
    <property type="molecule type" value="Genomic_DNA"/>
</dbReference>
<name>A0ACC1MRG4_9PEZI</name>
<protein>
    <submittedName>
        <fullName evidence="1">Uncharacterized protein</fullName>
    </submittedName>
</protein>
<reference evidence="1" key="1">
    <citation type="submission" date="2022-10" db="EMBL/GenBank/DDBJ databases">
        <title>Genome Sequence of Xylaria curta.</title>
        <authorList>
            <person name="Buettner E."/>
        </authorList>
    </citation>
    <scope>NUCLEOTIDE SEQUENCE</scope>
    <source>
        <strain evidence="1">Babe10</strain>
    </source>
</reference>
<proteinExistence type="predicted"/>
<evidence type="ECO:0000313" key="2">
    <source>
        <dbReference type="Proteomes" id="UP001143856"/>
    </source>
</evidence>
<gene>
    <name evidence="1" type="ORF">NUW58_g10126</name>
</gene>
<accession>A0ACC1MRG4</accession>
<evidence type="ECO:0000313" key="1">
    <source>
        <dbReference type="EMBL" id="KAJ2968861.1"/>
    </source>
</evidence>
<dbReference type="Proteomes" id="UP001143856">
    <property type="component" value="Unassembled WGS sequence"/>
</dbReference>
<keyword evidence="2" id="KW-1185">Reference proteome</keyword>
<organism evidence="1 2">
    <name type="scientific">Xylaria curta</name>
    <dbReference type="NCBI Taxonomy" id="42375"/>
    <lineage>
        <taxon>Eukaryota</taxon>
        <taxon>Fungi</taxon>
        <taxon>Dikarya</taxon>
        <taxon>Ascomycota</taxon>
        <taxon>Pezizomycotina</taxon>
        <taxon>Sordariomycetes</taxon>
        <taxon>Xylariomycetidae</taxon>
        <taxon>Xylariales</taxon>
        <taxon>Xylariaceae</taxon>
        <taxon>Xylaria</taxon>
    </lineage>
</organism>
<sequence>MQVLPLCFFYDQEFCVLPLTHDFEANPFRFDPKTGRGSQLLLHCILAISYKHISRGNGRYSREAKTHKKMAFQLLKDAEGNTLGSPLQANQLDALLILMTLDCATSARGPWTWYLQRAFKMIQATESLNVQKTPRIQARIDMLVWWDVTLALITRKGCVMSESTMLSLLNPTGTLADPNFYSVSGCSHELFSLMIRLASYAREYELASTMTYVKFDMDLISDAARKIKEWHNPRLNDYTENDPAAGGSDHGDTDPADVLQYREDIYHCAEAWRYALLLYIERVFKWRNQPASSLVRFLARRTLNHVLACRRTSMVQKQLLLPVFLAGCEVTDEYLQQQALLYCHWWNEQARYEMFLTAAGLLEEIWVKHDPREWWGSILDQKARESGTSSPPRQVPWSNFISEIDTELKDQTWFYMVDILQLGIWRSHETTTGISKGGDRGSGLLVAEKGVSPHIPSKNPIAVEKESDYPIRKYPIGSKLRGCSPSTNARTKHSLSFPSYYLIVYLLTDRRSCLWYTHDRRHHHAPFEMATMDKIFAAYGQRLAVLEQSQSTNPYAKGIAWVEGQLCPLKDARIPLLDQGFMHSDLTYDVPSIWDGRFFRLDDHLDRLEASCKKMRLRFPIAREEIKQILLDMAAKPPQQ</sequence>
<comment type="caution">
    <text evidence="1">The sequence shown here is derived from an EMBL/GenBank/DDBJ whole genome shotgun (WGS) entry which is preliminary data.</text>
</comment>